<sequence>MAVYFFVFCDMNEILKGKSVLSILIMPAAYLVFAGFFGRVTGNYIYFFLDVEKRGYVYCIMFVLILTVIFLLLGYGLFHINKLFFRVREK</sequence>
<dbReference type="NCBIfam" id="NF038065">
    <property type="entry name" value="Pr6Pr"/>
    <property type="match status" value="1"/>
</dbReference>
<accession>A0A4P8IJ07</accession>
<gene>
    <name evidence="2" type="ORF">AR1Y2_3421</name>
</gene>
<evidence type="ECO:0000313" key="2">
    <source>
        <dbReference type="EMBL" id="QCP36875.1"/>
    </source>
</evidence>
<protein>
    <submittedName>
        <fullName evidence="2">Uncharacterized protein</fullName>
    </submittedName>
</protein>
<dbReference type="AlphaFoldDB" id="A0A4P8IJ07"/>
<evidence type="ECO:0000256" key="1">
    <source>
        <dbReference type="SAM" id="Phobius"/>
    </source>
</evidence>
<dbReference type="Proteomes" id="UP000298653">
    <property type="component" value="Chromosome"/>
</dbReference>
<keyword evidence="1" id="KW-0472">Membrane</keyword>
<organism evidence="2 3">
    <name type="scientific">Anaerostipes rhamnosivorans</name>
    <dbReference type="NCBI Taxonomy" id="1229621"/>
    <lineage>
        <taxon>Bacteria</taxon>
        <taxon>Bacillati</taxon>
        <taxon>Bacillota</taxon>
        <taxon>Clostridia</taxon>
        <taxon>Lachnospirales</taxon>
        <taxon>Lachnospiraceae</taxon>
        <taxon>Anaerostipes</taxon>
    </lineage>
</organism>
<feature type="transmembrane region" description="Helical" evidence="1">
    <location>
        <begin position="21"/>
        <end position="49"/>
    </location>
</feature>
<keyword evidence="3" id="KW-1185">Reference proteome</keyword>
<reference evidence="2 3" key="1">
    <citation type="submission" date="2019-05" db="EMBL/GenBank/DDBJ databases">
        <title>Complete genome sequencing of Anaerostipes rhamnosivorans.</title>
        <authorList>
            <person name="Bui T.P.N."/>
            <person name="de Vos W.M."/>
        </authorList>
    </citation>
    <scope>NUCLEOTIDE SEQUENCE [LARGE SCALE GENOMIC DNA]</scope>
    <source>
        <strain evidence="2 3">1y2</strain>
    </source>
</reference>
<keyword evidence="1" id="KW-1133">Transmembrane helix</keyword>
<name>A0A4P8IJ07_9FIRM</name>
<dbReference type="KEGG" id="arf:AR1Y2_3421"/>
<proteinExistence type="predicted"/>
<feature type="transmembrane region" description="Helical" evidence="1">
    <location>
        <begin position="55"/>
        <end position="78"/>
    </location>
</feature>
<dbReference type="EMBL" id="CP040058">
    <property type="protein sequence ID" value="QCP36875.1"/>
    <property type="molecule type" value="Genomic_DNA"/>
</dbReference>
<evidence type="ECO:0000313" key="3">
    <source>
        <dbReference type="Proteomes" id="UP000298653"/>
    </source>
</evidence>
<keyword evidence="1" id="KW-0812">Transmembrane</keyword>
<dbReference type="InterPro" id="IPR049713">
    <property type="entry name" value="Pr6Pr-like"/>
</dbReference>